<dbReference type="EMBL" id="JAWWNJ010000032">
    <property type="protein sequence ID" value="KAK7026346.1"/>
    <property type="molecule type" value="Genomic_DNA"/>
</dbReference>
<reference evidence="2 3" key="1">
    <citation type="journal article" date="2024" name="J Genomics">
        <title>Draft genome sequencing and assembly of Favolaschia claudopus CIRM-BRFM 2984 isolated from oak limbs.</title>
        <authorList>
            <person name="Navarro D."/>
            <person name="Drula E."/>
            <person name="Chaduli D."/>
            <person name="Cazenave R."/>
            <person name="Ahrendt S."/>
            <person name="Wang J."/>
            <person name="Lipzen A."/>
            <person name="Daum C."/>
            <person name="Barry K."/>
            <person name="Grigoriev I.V."/>
            <person name="Favel A."/>
            <person name="Rosso M.N."/>
            <person name="Martin F."/>
        </authorList>
    </citation>
    <scope>NUCLEOTIDE SEQUENCE [LARGE SCALE GENOMIC DNA]</scope>
    <source>
        <strain evidence="2 3">CIRM-BRFM 2984</strain>
    </source>
</reference>
<proteinExistence type="predicted"/>
<name>A0AAW0BK72_9AGAR</name>
<keyword evidence="3" id="KW-1185">Reference proteome</keyword>
<sequence length="370" mass="42000">MDTVYAYRNVAGISTGVVHPPKSLLPPMDLVKMGDFLGLDFYFLGLSWTVPSKMYQVRTLGPHSSVRPSSVVKHVAGDMQEMAFIPEVYLDLETLRSTWSVTVGDSGAVNAHNMPNGWTRVFLSGIEFSARGASFELSLIADDEFDENQIAWFLQANYIFRRLDLSYSSCSYIDSALVRYRVAGSAPGCLRDMYLFLPPRRTFLSLDCTRFCFPKEEPYWSFDSSGNDRLAPSAASNLCLPQIELEFLVKHIFMDKDVLDDIRTFDTRKGFNANSQDIAPYLRQPLYYFGDEGDPTPSPLIHHEDLDDSDLFNWDGEYYTSREVEDNESSEDDFAHPTPFLEDAESDDEQILYPRIGRAFAGEEEETDVL</sequence>
<evidence type="ECO:0000313" key="3">
    <source>
        <dbReference type="Proteomes" id="UP001362999"/>
    </source>
</evidence>
<feature type="region of interest" description="Disordered" evidence="1">
    <location>
        <begin position="322"/>
        <end position="341"/>
    </location>
</feature>
<evidence type="ECO:0000313" key="2">
    <source>
        <dbReference type="EMBL" id="KAK7026346.1"/>
    </source>
</evidence>
<organism evidence="2 3">
    <name type="scientific">Favolaschia claudopus</name>
    <dbReference type="NCBI Taxonomy" id="2862362"/>
    <lineage>
        <taxon>Eukaryota</taxon>
        <taxon>Fungi</taxon>
        <taxon>Dikarya</taxon>
        <taxon>Basidiomycota</taxon>
        <taxon>Agaricomycotina</taxon>
        <taxon>Agaricomycetes</taxon>
        <taxon>Agaricomycetidae</taxon>
        <taxon>Agaricales</taxon>
        <taxon>Marasmiineae</taxon>
        <taxon>Mycenaceae</taxon>
        <taxon>Favolaschia</taxon>
    </lineage>
</organism>
<accession>A0AAW0BK72</accession>
<gene>
    <name evidence="2" type="ORF">R3P38DRAFT_3192999</name>
</gene>
<dbReference type="AlphaFoldDB" id="A0AAW0BK72"/>
<protein>
    <submittedName>
        <fullName evidence="2">Uncharacterized protein</fullName>
    </submittedName>
</protein>
<comment type="caution">
    <text evidence="2">The sequence shown here is derived from an EMBL/GenBank/DDBJ whole genome shotgun (WGS) entry which is preliminary data.</text>
</comment>
<dbReference type="Proteomes" id="UP001362999">
    <property type="component" value="Unassembled WGS sequence"/>
</dbReference>
<evidence type="ECO:0000256" key="1">
    <source>
        <dbReference type="SAM" id="MobiDB-lite"/>
    </source>
</evidence>